<organism evidence="2 3">
    <name type="scientific">Arsenicibacter rosenii</name>
    <dbReference type="NCBI Taxonomy" id="1750698"/>
    <lineage>
        <taxon>Bacteria</taxon>
        <taxon>Pseudomonadati</taxon>
        <taxon>Bacteroidota</taxon>
        <taxon>Cytophagia</taxon>
        <taxon>Cytophagales</taxon>
        <taxon>Spirosomataceae</taxon>
        <taxon>Arsenicibacter</taxon>
    </lineage>
</organism>
<keyword evidence="3" id="KW-1185">Reference proteome</keyword>
<evidence type="ECO:0000313" key="2">
    <source>
        <dbReference type="EMBL" id="OIN60176.1"/>
    </source>
</evidence>
<dbReference type="EMBL" id="MORL01000002">
    <property type="protein sequence ID" value="OIN60176.1"/>
    <property type="molecule type" value="Genomic_DNA"/>
</dbReference>
<accession>A0A1S2VPR1</accession>
<keyword evidence="1" id="KW-0472">Membrane</keyword>
<protein>
    <submittedName>
        <fullName evidence="2">Uncharacterized protein</fullName>
    </submittedName>
</protein>
<comment type="caution">
    <text evidence="2">The sequence shown here is derived from an EMBL/GenBank/DDBJ whole genome shotgun (WGS) entry which is preliminary data.</text>
</comment>
<reference evidence="2 3" key="1">
    <citation type="submission" date="2016-10" db="EMBL/GenBank/DDBJ databases">
        <title>Arsenicibacter rosenii gen. nov., sp. nov., an efficient arsenic-methylating bacterium isolated from an arsenic-contaminated paddy soil.</title>
        <authorList>
            <person name="Huang K."/>
        </authorList>
    </citation>
    <scope>NUCLEOTIDE SEQUENCE [LARGE SCALE GENOMIC DNA]</scope>
    <source>
        <strain evidence="2 3">SM-1</strain>
    </source>
</reference>
<dbReference type="OrthoDB" id="949201at2"/>
<gene>
    <name evidence="2" type="ORF">BLX24_04890</name>
</gene>
<dbReference type="AlphaFoldDB" id="A0A1S2VPR1"/>
<name>A0A1S2VPR1_9BACT</name>
<feature type="transmembrane region" description="Helical" evidence="1">
    <location>
        <begin position="89"/>
        <end position="106"/>
    </location>
</feature>
<proteinExistence type="predicted"/>
<keyword evidence="1" id="KW-1133">Transmembrane helix</keyword>
<feature type="transmembrane region" description="Helical" evidence="1">
    <location>
        <begin position="159"/>
        <end position="178"/>
    </location>
</feature>
<dbReference type="Proteomes" id="UP000181790">
    <property type="component" value="Unassembled WGS sequence"/>
</dbReference>
<dbReference type="RefSeq" id="WP_071501972.1">
    <property type="nucleotide sequence ID" value="NZ_MORL01000002.1"/>
</dbReference>
<keyword evidence="1" id="KW-0812">Transmembrane</keyword>
<evidence type="ECO:0000256" key="1">
    <source>
        <dbReference type="SAM" id="Phobius"/>
    </source>
</evidence>
<feature type="transmembrane region" description="Helical" evidence="1">
    <location>
        <begin position="190"/>
        <end position="211"/>
    </location>
</feature>
<sequence length="224" mass="24937">MLTTDQLAAIDRHLRKDNWLLNEDLIAELTDHYANAITEAMEQGQSFDNALVGIHQSFGGRRGLLTMEDAFIKNSYTAAWLAVKQAARLLLLSPYVLLIGLVAYGIHTVLSTYQLNGFLALIAVHSIFFTLIGLPFFTKLNWWAGPASQLKRKRSGIERVSNIVLSIALNIPINWLAISINSDYTPAMTLGTTLLFTLALIGYLLVAIISFSRNPILQYLTSKR</sequence>
<feature type="transmembrane region" description="Helical" evidence="1">
    <location>
        <begin position="118"/>
        <end position="138"/>
    </location>
</feature>
<evidence type="ECO:0000313" key="3">
    <source>
        <dbReference type="Proteomes" id="UP000181790"/>
    </source>
</evidence>